<dbReference type="AlphaFoldDB" id="A0A0J1IML5"/>
<comment type="pathway">
    <text evidence="8">Glycan biosynthesis.</text>
</comment>
<dbReference type="Pfam" id="PF03734">
    <property type="entry name" value="YkuD"/>
    <property type="match status" value="1"/>
</dbReference>
<keyword evidence="7 9" id="KW-0961">Cell wall biogenesis/degradation</keyword>
<reference evidence="11 12" key="1">
    <citation type="submission" date="2015-05" db="EMBL/GenBank/DDBJ databases">
        <title>Whole genome sequence and identification of bacterial endophytes from Costus igneus.</title>
        <authorList>
            <person name="Lee Y.P."/>
            <person name="Gan H.M."/>
            <person name="Eng W."/>
            <person name="Wheatley M.S."/>
            <person name="Caraballo A."/>
            <person name="Polter S."/>
            <person name="Savka M.A."/>
            <person name="Hudson A.O."/>
        </authorList>
    </citation>
    <scope>NUCLEOTIDE SEQUENCE [LARGE SCALE GENOMIC DNA]</scope>
    <source>
        <strain evidence="11 12">RIT379</strain>
    </source>
</reference>
<keyword evidence="5 9" id="KW-0133">Cell shape</keyword>
<dbReference type="EMBL" id="LDPH01000004">
    <property type="protein sequence ID" value="KLV27138.1"/>
    <property type="molecule type" value="Genomic_DNA"/>
</dbReference>
<sequence length="168" mass="18487">MLKLVLSILLTISPVWPLGINPLPGDPFLIINKKTNQLTLIDENRVQTTISVSTGKKEDLTPEGLFTITVKAANPYYRKKDIVGGDEDNPLGTRWIGFDANNTDGRMYGIHGTNNPGSIGKYVSQGCVRMQNEAIESIYDFIPLGTKVLITNSDKGFQELAKEYGAIE</sequence>
<dbReference type="GO" id="GO:0018104">
    <property type="term" value="P:peptidoglycan-protein cross-linking"/>
    <property type="evidence" value="ECO:0007669"/>
    <property type="project" value="TreeGrafter"/>
</dbReference>
<evidence type="ECO:0000259" key="10">
    <source>
        <dbReference type="PROSITE" id="PS52029"/>
    </source>
</evidence>
<keyword evidence="12" id="KW-1185">Reference proteome</keyword>
<comment type="caution">
    <text evidence="11">The sequence shown here is derived from an EMBL/GenBank/DDBJ whole genome shotgun (WGS) entry which is preliminary data.</text>
</comment>
<dbReference type="Proteomes" id="UP000036045">
    <property type="component" value="Unassembled WGS sequence"/>
</dbReference>
<dbReference type="PANTHER" id="PTHR30582:SF4">
    <property type="entry name" value="L,D-TRANSPEPTIDASE YQJB-RELATED"/>
    <property type="match status" value="1"/>
</dbReference>
<protein>
    <submittedName>
        <fullName evidence="11">L,D-transpeptidase</fullName>
    </submittedName>
</protein>
<evidence type="ECO:0000256" key="5">
    <source>
        <dbReference type="ARBA" id="ARBA00022960"/>
    </source>
</evidence>
<feature type="active site" description="Proton donor/acceptor" evidence="9">
    <location>
        <position position="111"/>
    </location>
</feature>
<name>A0A0J1IML5_NIACI</name>
<evidence type="ECO:0000256" key="8">
    <source>
        <dbReference type="ARBA" id="ARBA00060592"/>
    </source>
</evidence>
<keyword evidence="3" id="KW-0808">Transferase</keyword>
<dbReference type="Gene3D" id="2.40.440.10">
    <property type="entry name" value="L,D-transpeptidase catalytic domain-like"/>
    <property type="match status" value="1"/>
</dbReference>
<dbReference type="InterPro" id="IPR038063">
    <property type="entry name" value="Transpep_catalytic_dom"/>
</dbReference>
<dbReference type="InterPro" id="IPR050979">
    <property type="entry name" value="LD-transpeptidase"/>
</dbReference>
<keyword evidence="4" id="KW-0378">Hydrolase</keyword>
<evidence type="ECO:0000256" key="4">
    <source>
        <dbReference type="ARBA" id="ARBA00022801"/>
    </source>
</evidence>
<evidence type="ECO:0000256" key="6">
    <source>
        <dbReference type="ARBA" id="ARBA00022984"/>
    </source>
</evidence>
<evidence type="ECO:0000313" key="11">
    <source>
        <dbReference type="EMBL" id="KLV27138.1"/>
    </source>
</evidence>
<dbReference type="CDD" id="cd16913">
    <property type="entry name" value="YkuD_like"/>
    <property type="match status" value="1"/>
</dbReference>
<feature type="active site" description="Nucleophile" evidence="9">
    <location>
        <position position="127"/>
    </location>
</feature>
<dbReference type="PATRIC" id="fig|1397.4.peg.3930"/>
<dbReference type="OrthoDB" id="9787225at2"/>
<comment type="pathway">
    <text evidence="1 9">Cell wall biogenesis; peptidoglycan biosynthesis.</text>
</comment>
<dbReference type="GO" id="GO:0016740">
    <property type="term" value="F:transferase activity"/>
    <property type="evidence" value="ECO:0007669"/>
    <property type="project" value="UniProtKB-KW"/>
</dbReference>
<proteinExistence type="inferred from homology"/>
<gene>
    <name evidence="11" type="ORF">ABW02_06310</name>
</gene>
<dbReference type="UniPathway" id="UPA00219"/>
<dbReference type="GO" id="GO:0005576">
    <property type="term" value="C:extracellular region"/>
    <property type="evidence" value="ECO:0007669"/>
    <property type="project" value="TreeGrafter"/>
</dbReference>
<evidence type="ECO:0000256" key="2">
    <source>
        <dbReference type="ARBA" id="ARBA00005992"/>
    </source>
</evidence>
<evidence type="ECO:0000313" key="12">
    <source>
        <dbReference type="Proteomes" id="UP000036045"/>
    </source>
</evidence>
<evidence type="ECO:0000256" key="9">
    <source>
        <dbReference type="PROSITE-ProRule" id="PRU01373"/>
    </source>
</evidence>
<dbReference type="SUPFAM" id="SSF141523">
    <property type="entry name" value="L,D-transpeptidase catalytic domain-like"/>
    <property type="match status" value="1"/>
</dbReference>
<dbReference type="GO" id="GO:0008360">
    <property type="term" value="P:regulation of cell shape"/>
    <property type="evidence" value="ECO:0007669"/>
    <property type="project" value="UniProtKB-UniRule"/>
</dbReference>
<evidence type="ECO:0000256" key="7">
    <source>
        <dbReference type="ARBA" id="ARBA00023316"/>
    </source>
</evidence>
<dbReference type="GO" id="GO:0071972">
    <property type="term" value="F:peptidoglycan L,D-transpeptidase activity"/>
    <property type="evidence" value="ECO:0007669"/>
    <property type="project" value="TreeGrafter"/>
</dbReference>
<dbReference type="InterPro" id="IPR005490">
    <property type="entry name" value="LD_TPept_cat_dom"/>
</dbReference>
<organism evidence="11 12">
    <name type="scientific">Niallia circulans</name>
    <name type="common">Bacillus circulans</name>
    <dbReference type="NCBI Taxonomy" id="1397"/>
    <lineage>
        <taxon>Bacteria</taxon>
        <taxon>Bacillati</taxon>
        <taxon>Bacillota</taxon>
        <taxon>Bacilli</taxon>
        <taxon>Bacillales</taxon>
        <taxon>Bacillaceae</taxon>
        <taxon>Niallia</taxon>
    </lineage>
</organism>
<feature type="domain" description="L,D-TPase catalytic" evidence="10">
    <location>
        <begin position="27"/>
        <end position="151"/>
    </location>
</feature>
<dbReference type="FunFam" id="2.40.440.10:FF:000003">
    <property type="entry name" value="L,D-transpeptidase YciB"/>
    <property type="match status" value="1"/>
</dbReference>
<dbReference type="PANTHER" id="PTHR30582">
    <property type="entry name" value="L,D-TRANSPEPTIDASE"/>
    <property type="match status" value="1"/>
</dbReference>
<evidence type="ECO:0000256" key="1">
    <source>
        <dbReference type="ARBA" id="ARBA00004752"/>
    </source>
</evidence>
<dbReference type="PROSITE" id="PS52029">
    <property type="entry name" value="LD_TPASE"/>
    <property type="match status" value="1"/>
</dbReference>
<dbReference type="GO" id="GO:0071555">
    <property type="term" value="P:cell wall organization"/>
    <property type="evidence" value="ECO:0007669"/>
    <property type="project" value="UniProtKB-UniRule"/>
</dbReference>
<comment type="similarity">
    <text evidence="2">Belongs to the YkuD family.</text>
</comment>
<accession>A0A0J1IML5</accession>
<evidence type="ECO:0000256" key="3">
    <source>
        <dbReference type="ARBA" id="ARBA00022679"/>
    </source>
</evidence>
<keyword evidence="6 9" id="KW-0573">Peptidoglycan synthesis</keyword>
<dbReference type="RefSeq" id="WP_047941102.1">
    <property type="nucleotide sequence ID" value="NZ_JARTLH010000001.1"/>
</dbReference>